<name>A0A1I1EBV3_9LACO</name>
<evidence type="ECO:0008006" key="3">
    <source>
        <dbReference type="Google" id="ProtNLM"/>
    </source>
</evidence>
<keyword evidence="2" id="KW-1185">Reference proteome</keyword>
<gene>
    <name evidence="1" type="ORF">SAMN05660453_0407</name>
</gene>
<organism evidence="1 2">
    <name type="scientific">Fructobacillus durionis</name>
    <dbReference type="NCBI Taxonomy" id="283737"/>
    <lineage>
        <taxon>Bacteria</taxon>
        <taxon>Bacillati</taxon>
        <taxon>Bacillota</taxon>
        <taxon>Bacilli</taxon>
        <taxon>Lactobacillales</taxon>
        <taxon>Lactobacillaceae</taxon>
        <taxon>Fructobacillus</taxon>
    </lineage>
</organism>
<proteinExistence type="predicted"/>
<dbReference type="RefSeq" id="WP_159427775.1">
    <property type="nucleotide sequence ID" value="NZ_FOLI01000001.1"/>
</dbReference>
<sequence length="81" mass="9189">MTVHTYRQGNEIVITIPAEFKVEANKDYQPTILPDGTIKFIPEDSPFPDIWNDDPKDIAAFNQEIGSLDDGANYGRENVEY</sequence>
<dbReference type="OrthoDB" id="2294354at2"/>
<reference evidence="1 2" key="1">
    <citation type="submission" date="2016-10" db="EMBL/GenBank/DDBJ databases">
        <authorList>
            <person name="de Groot N.N."/>
        </authorList>
    </citation>
    <scope>NUCLEOTIDE SEQUENCE [LARGE SCALE GENOMIC DNA]</scope>
    <source>
        <strain evidence="1 2">DSM 19113</strain>
    </source>
</reference>
<dbReference type="STRING" id="283737.SAMN05660453_0407"/>
<evidence type="ECO:0000313" key="2">
    <source>
        <dbReference type="Proteomes" id="UP000199376"/>
    </source>
</evidence>
<dbReference type="EMBL" id="FOLI01000001">
    <property type="protein sequence ID" value="SFB84527.1"/>
    <property type="molecule type" value="Genomic_DNA"/>
</dbReference>
<protein>
    <recommendedName>
        <fullName evidence="3">Antitoxin VapB</fullName>
    </recommendedName>
</protein>
<evidence type="ECO:0000313" key="1">
    <source>
        <dbReference type="EMBL" id="SFB84527.1"/>
    </source>
</evidence>
<accession>A0A1I1EBV3</accession>
<dbReference type="AlphaFoldDB" id="A0A1I1EBV3"/>
<dbReference type="Proteomes" id="UP000199376">
    <property type="component" value="Unassembled WGS sequence"/>
</dbReference>